<organism evidence="1 2">
    <name type="scientific">Xylaria flabelliformis</name>
    <dbReference type="NCBI Taxonomy" id="2512241"/>
    <lineage>
        <taxon>Eukaryota</taxon>
        <taxon>Fungi</taxon>
        <taxon>Dikarya</taxon>
        <taxon>Ascomycota</taxon>
        <taxon>Pezizomycotina</taxon>
        <taxon>Sordariomycetes</taxon>
        <taxon>Xylariomycetidae</taxon>
        <taxon>Xylariales</taxon>
        <taxon>Xylariaceae</taxon>
        <taxon>Xylaria</taxon>
    </lineage>
</organism>
<reference evidence="2" key="1">
    <citation type="submission" date="2019-06" db="EMBL/GenBank/DDBJ databases">
        <title>Draft genome sequence of the griseofulvin-producing fungus Xylaria cubensis strain G536.</title>
        <authorList>
            <person name="Mead M.E."/>
            <person name="Raja H.A."/>
            <person name="Steenwyk J.L."/>
            <person name="Knowles S.L."/>
            <person name="Oberlies N.H."/>
            <person name="Rokas A."/>
        </authorList>
    </citation>
    <scope>NUCLEOTIDE SEQUENCE [LARGE SCALE GENOMIC DNA]</scope>
    <source>
        <strain evidence="2">G536</strain>
    </source>
</reference>
<dbReference type="AlphaFoldDB" id="A0A553IAC6"/>
<keyword evidence="2" id="KW-1185">Reference proteome</keyword>
<dbReference type="Proteomes" id="UP000319160">
    <property type="component" value="Unassembled WGS sequence"/>
</dbReference>
<evidence type="ECO:0000313" key="1">
    <source>
        <dbReference type="EMBL" id="TRX97144.1"/>
    </source>
</evidence>
<dbReference type="OrthoDB" id="4621856at2759"/>
<dbReference type="STRING" id="2512241.A0A553IAC6"/>
<proteinExistence type="predicted"/>
<dbReference type="EMBL" id="VFLP01000007">
    <property type="protein sequence ID" value="TRX97144.1"/>
    <property type="molecule type" value="Genomic_DNA"/>
</dbReference>
<accession>A0A553IAC6</accession>
<gene>
    <name evidence="1" type="ORF">FHL15_001938</name>
</gene>
<name>A0A553IAC6_9PEZI</name>
<sequence length="232" mass="26254">MEINTENNSVDTLAAPVTPATPITQPQKKTVKYHLTHSDAAKKTALRTIIKFRDDLKLPVSNTDIFKYTGFTHATGYRVLKDSTDHRFHNNPFCDETRGRPRALTEANIDQIIEFLGREGCSLPWANLCAAAGLEFPNLSKPPSTTTIKKAVYGRGWRKCVACSKFWTFKNVADEHDRLAQEQLEKHKLDLAYFRFGPNGKVNVTRKAGTQYCTECIQSRALDSHLKNRINK</sequence>
<evidence type="ECO:0000313" key="2">
    <source>
        <dbReference type="Proteomes" id="UP000319160"/>
    </source>
</evidence>
<protein>
    <submittedName>
        <fullName evidence="1">Uncharacterized protein</fullName>
    </submittedName>
</protein>
<comment type="caution">
    <text evidence="1">The sequence shown here is derived from an EMBL/GenBank/DDBJ whole genome shotgun (WGS) entry which is preliminary data.</text>
</comment>